<organism evidence="1 2">
    <name type="scientific">Eretmocerus hayati</name>
    <dbReference type="NCBI Taxonomy" id="131215"/>
    <lineage>
        <taxon>Eukaryota</taxon>
        <taxon>Metazoa</taxon>
        <taxon>Ecdysozoa</taxon>
        <taxon>Arthropoda</taxon>
        <taxon>Hexapoda</taxon>
        <taxon>Insecta</taxon>
        <taxon>Pterygota</taxon>
        <taxon>Neoptera</taxon>
        <taxon>Endopterygota</taxon>
        <taxon>Hymenoptera</taxon>
        <taxon>Apocrita</taxon>
        <taxon>Proctotrupomorpha</taxon>
        <taxon>Chalcidoidea</taxon>
        <taxon>Aphelinidae</taxon>
        <taxon>Aphelininae</taxon>
        <taxon>Eretmocerus</taxon>
    </lineage>
</organism>
<keyword evidence="2" id="KW-1185">Reference proteome</keyword>
<sequence>MKAVVADPWSSSHQQDSQDSRCNCNGVEDNNDNSFEDSFVNSQQRNEEELPRLPDSEEYLARLNSRLKSIQGGTSKRDLINSLSVAKEDCIARLITAGQNLESAEEQELAANPLIRHIAPHLQALSTNELVHLLKADELQKTVDELDKETQEIVNPEQQLDTHSDTQEQKSNE</sequence>
<name>A0ACC2Q057_9HYME</name>
<dbReference type="EMBL" id="CM056741">
    <property type="protein sequence ID" value="KAJ8687435.1"/>
    <property type="molecule type" value="Genomic_DNA"/>
</dbReference>
<accession>A0ACC2Q057</accession>
<evidence type="ECO:0000313" key="2">
    <source>
        <dbReference type="Proteomes" id="UP001239111"/>
    </source>
</evidence>
<dbReference type="Proteomes" id="UP001239111">
    <property type="component" value="Chromosome 1"/>
</dbReference>
<reference evidence="1" key="1">
    <citation type="submission" date="2023-04" db="EMBL/GenBank/DDBJ databases">
        <title>A chromosome-level genome assembly of the parasitoid wasp Eretmocerus hayati.</title>
        <authorList>
            <person name="Zhong Y."/>
            <person name="Liu S."/>
            <person name="Liu Y."/>
        </authorList>
    </citation>
    <scope>NUCLEOTIDE SEQUENCE</scope>
    <source>
        <strain evidence="1">ZJU_SS_LIU_2023</strain>
    </source>
</reference>
<evidence type="ECO:0000313" key="1">
    <source>
        <dbReference type="EMBL" id="KAJ8687435.1"/>
    </source>
</evidence>
<comment type="caution">
    <text evidence="1">The sequence shown here is derived from an EMBL/GenBank/DDBJ whole genome shotgun (WGS) entry which is preliminary data.</text>
</comment>
<protein>
    <submittedName>
        <fullName evidence="1">Uncharacterized protein</fullName>
    </submittedName>
</protein>
<proteinExistence type="predicted"/>
<gene>
    <name evidence="1" type="ORF">QAD02_023229</name>
</gene>